<evidence type="ECO:0000313" key="2">
    <source>
        <dbReference type="Proteomes" id="UP000092460"/>
    </source>
</evidence>
<dbReference type="EMBL" id="JXJN01016424">
    <property type="status" value="NOT_ANNOTATED_CDS"/>
    <property type="molecule type" value="Genomic_DNA"/>
</dbReference>
<accession>A0A1B0BLK2</accession>
<dbReference type="Gene3D" id="1.10.287.630">
    <property type="entry name" value="Helix hairpin bin"/>
    <property type="match status" value="1"/>
</dbReference>
<dbReference type="STRING" id="67801.A0A1B0BLK2"/>
<dbReference type="GO" id="GO:0005242">
    <property type="term" value="F:inward rectifier potassium channel activity"/>
    <property type="evidence" value="ECO:0007669"/>
    <property type="project" value="TreeGrafter"/>
</dbReference>
<sequence>MNKLACIDVTTDAMNLITQTYRDKVLVREFIEFHQIPNPLRQQGYFQHALTYTNGIDVNSVLKVFPECFQADICLHLNRKLLTTCPTFSEASPG</sequence>
<evidence type="ECO:0000313" key="1">
    <source>
        <dbReference type="EnsemblMetazoa" id="GPPI033972-PA"/>
    </source>
</evidence>
<dbReference type="PANTHER" id="PTHR10217">
    <property type="entry name" value="VOLTAGE AND LIGAND GATED POTASSIUM CHANNEL"/>
    <property type="match status" value="1"/>
</dbReference>
<dbReference type="SUPFAM" id="SSF51206">
    <property type="entry name" value="cAMP-binding domain-like"/>
    <property type="match status" value="1"/>
</dbReference>
<proteinExistence type="predicted"/>
<dbReference type="EnsemblMetazoa" id="GPPI033972-RA">
    <property type="protein sequence ID" value="GPPI033972-PA"/>
    <property type="gene ID" value="GPPI033972"/>
</dbReference>
<dbReference type="PANTHER" id="PTHR10217:SF548">
    <property type="entry name" value="GH12235P"/>
    <property type="match status" value="1"/>
</dbReference>
<dbReference type="AlphaFoldDB" id="A0A1B0BLK2"/>
<reference evidence="1" key="2">
    <citation type="submission" date="2020-05" db="UniProtKB">
        <authorList>
            <consortium name="EnsemblMetazoa"/>
        </authorList>
    </citation>
    <scope>IDENTIFICATION</scope>
    <source>
        <strain evidence="1">IAEA</strain>
    </source>
</reference>
<dbReference type="InterPro" id="IPR018490">
    <property type="entry name" value="cNMP-bd_dom_sf"/>
</dbReference>
<dbReference type="InterPro" id="IPR050818">
    <property type="entry name" value="KCNH_animal-type"/>
</dbReference>
<dbReference type="VEuPathDB" id="VectorBase:GPPI033972"/>
<dbReference type="GO" id="GO:0042391">
    <property type="term" value="P:regulation of membrane potential"/>
    <property type="evidence" value="ECO:0007669"/>
    <property type="project" value="TreeGrafter"/>
</dbReference>
<protein>
    <submittedName>
        <fullName evidence="1">Uncharacterized protein</fullName>
    </submittedName>
</protein>
<organism evidence="1 2">
    <name type="scientific">Glossina palpalis gambiensis</name>
    <dbReference type="NCBI Taxonomy" id="67801"/>
    <lineage>
        <taxon>Eukaryota</taxon>
        <taxon>Metazoa</taxon>
        <taxon>Ecdysozoa</taxon>
        <taxon>Arthropoda</taxon>
        <taxon>Hexapoda</taxon>
        <taxon>Insecta</taxon>
        <taxon>Pterygota</taxon>
        <taxon>Neoptera</taxon>
        <taxon>Endopterygota</taxon>
        <taxon>Diptera</taxon>
        <taxon>Brachycera</taxon>
        <taxon>Muscomorpha</taxon>
        <taxon>Hippoboscoidea</taxon>
        <taxon>Glossinidae</taxon>
        <taxon>Glossina</taxon>
    </lineage>
</organism>
<name>A0A1B0BLK2_9MUSC</name>
<reference evidence="2" key="1">
    <citation type="submission" date="2015-01" db="EMBL/GenBank/DDBJ databases">
        <authorList>
            <person name="Aksoy S."/>
            <person name="Warren W."/>
            <person name="Wilson R.K."/>
        </authorList>
    </citation>
    <scope>NUCLEOTIDE SEQUENCE [LARGE SCALE GENOMIC DNA]</scope>
    <source>
        <strain evidence="2">IAEA</strain>
    </source>
</reference>
<keyword evidence="2" id="KW-1185">Reference proteome</keyword>
<dbReference type="GO" id="GO:0005886">
    <property type="term" value="C:plasma membrane"/>
    <property type="evidence" value="ECO:0007669"/>
    <property type="project" value="TreeGrafter"/>
</dbReference>
<dbReference type="Proteomes" id="UP000092460">
    <property type="component" value="Unassembled WGS sequence"/>
</dbReference>